<evidence type="ECO:0000313" key="3">
    <source>
        <dbReference type="Proteomes" id="UP000825890"/>
    </source>
</evidence>
<feature type="compositionally biased region" description="Polar residues" evidence="1">
    <location>
        <begin position="295"/>
        <end position="304"/>
    </location>
</feature>
<evidence type="ECO:0000256" key="1">
    <source>
        <dbReference type="SAM" id="MobiDB-lite"/>
    </source>
</evidence>
<feature type="region of interest" description="Disordered" evidence="1">
    <location>
        <begin position="341"/>
        <end position="360"/>
    </location>
</feature>
<evidence type="ECO:0000313" key="2">
    <source>
        <dbReference type="EMBL" id="GIZ49025.1"/>
    </source>
</evidence>
<sequence>MTGLPYSRRTSVAAPGVSSDNLMSLPSVAQDRSRRLERQRRQEPESSSLPRNFDSAALDDETYRHSLMPTPETEAPSEVITRGDILKDARTINALPRPALRRPTSRARKDAALMPPPPRPVGTVVLQRRHHANPQNPLPPHPQRQISGLQQSVSARSTPQPQHSTSLSSRSARSPQPRRMPLLPLSNNTDNSTSGLFGPGHAATSTPAVPQKRNALALDARLPKRPQLPDQFVRSSSAETFQGHIASDPFLLQPSDNGGRPTSPAHAADSSFATFHDRGEAEFLAVVGDIHTEDISSGDTVQTSPKRRPASSRTRPLTPSARSHSVTHGHIRSSGAAYLDEQEAQPRHSIVPERQTDADVFNGNAPTSEVYIFTPPDFAEPTSCDAIMTGGNNTPRHARSQRDSMPAPVLPELKRQGTANARQILRNIGNIPTSDIQALAQRPNEDFDAFVNGWIESTPSRRPVSPSPSHGHDPLERSLTFNTDSLPDARTYYHEDQGEDDDTPVACNMNPFSVSDQVLESIDRATQGIDADKALAHEETQMLNPLRASTRQALAEHYRRERQKGKLEFVKFIYEVEINCTTLRGWDQERAIVAAYVTYLGFEDCIITGLIEGDLPTKYSNPASREYELEQKYRTRAEKAGHPGYYMNALQDEEGSAPSCETLRLVLRDFKAYVQGGYRNWDLIAQVDSQMGQKPPRQQTRSGYRKYFWTKDGDHEIERRVRACITFAKYLTRELDEFAATGSEEDVFWQFLVEFGFSTRLLGRRDEHETHENSNYIMNLFEACMRRQFGTRYLFRWYVVALCDAPAHAALGEIIVTRLGQGYVTSGTGLSHYPAGRSAPGRSLAKGG</sequence>
<feature type="region of interest" description="Disordered" evidence="1">
    <location>
        <begin position="248"/>
        <end position="268"/>
    </location>
</feature>
<dbReference type="EMBL" id="BOLY01000008">
    <property type="protein sequence ID" value="GIZ49025.1"/>
    <property type="molecule type" value="Genomic_DNA"/>
</dbReference>
<dbReference type="OrthoDB" id="3440338at2759"/>
<reference evidence="2 3" key="1">
    <citation type="submission" date="2021-01" db="EMBL/GenBank/DDBJ databases">
        <title>Cercospora kikuchii MAFF 305040 whole genome shotgun sequence.</title>
        <authorList>
            <person name="Kashiwa T."/>
            <person name="Suzuki T."/>
        </authorList>
    </citation>
    <scope>NUCLEOTIDE SEQUENCE [LARGE SCALE GENOMIC DNA]</scope>
    <source>
        <strain evidence="2 3">MAFF 305040</strain>
    </source>
</reference>
<feature type="compositionally biased region" description="Basic and acidic residues" evidence="1">
    <location>
        <begin position="31"/>
        <end position="44"/>
    </location>
</feature>
<proteinExistence type="predicted"/>
<feature type="region of interest" description="Disordered" evidence="1">
    <location>
        <begin position="457"/>
        <end position="484"/>
    </location>
</feature>
<feature type="compositionally biased region" description="Low complexity" evidence="1">
    <location>
        <begin position="164"/>
        <end position="181"/>
    </location>
</feature>
<dbReference type="GeneID" id="68297641"/>
<feature type="compositionally biased region" description="Low complexity" evidence="1">
    <location>
        <begin position="460"/>
        <end position="469"/>
    </location>
</feature>
<keyword evidence="3" id="KW-1185">Reference proteome</keyword>
<dbReference type="AlphaFoldDB" id="A0A9P3CY03"/>
<gene>
    <name evidence="2" type="ORF">CKM354_001206600</name>
</gene>
<name>A0A9P3CY03_9PEZI</name>
<feature type="region of interest" description="Disordered" evidence="1">
    <location>
        <begin position="295"/>
        <end position="331"/>
    </location>
</feature>
<protein>
    <submittedName>
        <fullName evidence="2">Uncharacterized protein</fullName>
    </submittedName>
</protein>
<feature type="region of interest" description="Disordered" evidence="1">
    <location>
        <begin position="91"/>
        <end position="210"/>
    </location>
</feature>
<feature type="compositionally biased region" description="Polar residues" evidence="1">
    <location>
        <begin position="311"/>
        <end position="324"/>
    </location>
</feature>
<dbReference type="Proteomes" id="UP000825890">
    <property type="component" value="Unassembled WGS sequence"/>
</dbReference>
<feature type="region of interest" description="Disordered" evidence="1">
    <location>
        <begin position="1"/>
        <end position="57"/>
    </location>
</feature>
<comment type="caution">
    <text evidence="2">The sequence shown here is derived from an EMBL/GenBank/DDBJ whole genome shotgun (WGS) entry which is preliminary data.</text>
</comment>
<organism evidence="2 3">
    <name type="scientific">Cercospora kikuchii</name>
    <dbReference type="NCBI Taxonomy" id="84275"/>
    <lineage>
        <taxon>Eukaryota</taxon>
        <taxon>Fungi</taxon>
        <taxon>Dikarya</taxon>
        <taxon>Ascomycota</taxon>
        <taxon>Pezizomycotina</taxon>
        <taxon>Dothideomycetes</taxon>
        <taxon>Dothideomycetidae</taxon>
        <taxon>Mycosphaerellales</taxon>
        <taxon>Mycosphaerellaceae</taxon>
        <taxon>Cercospora</taxon>
    </lineage>
</organism>
<feature type="compositionally biased region" description="Basic and acidic residues" evidence="1">
    <location>
        <begin position="344"/>
        <end position="357"/>
    </location>
</feature>
<accession>A0A9P3CY03</accession>
<feature type="compositionally biased region" description="Polar residues" evidence="1">
    <location>
        <begin position="185"/>
        <end position="195"/>
    </location>
</feature>
<dbReference type="RefSeq" id="XP_044663512.1">
    <property type="nucleotide sequence ID" value="XM_044807577.1"/>
</dbReference>
<feature type="compositionally biased region" description="Polar residues" evidence="1">
    <location>
        <begin position="144"/>
        <end position="163"/>
    </location>
</feature>